<reference evidence="3" key="1">
    <citation type="submission" date="2015-04" db="EMBL/GenBank/DDBJ databases">
        <title>The genome sequence of the plant pathogenic Rhizarian Plasmodiophora brassicae reveals insights in its biotrophic life cycle and the origin of chitin synthesis.</title>
        <authorList>
            <person name="Schwelm A."/>
            <person name="Fogelqvist J."/>
            <person name="Knaust A."/>
            <person name="Julke S."/>
            <person name="Lilja T."/>
            <person name="Dhandapani V."/>
            <person name="Bonilla-Rosso G."/>
            <person name="Karlsson M."/>
            <person name="Shevchenko A."/>
            <person name="Choi S.R."/>
            <person name="Kim H.G."/>
            <person name="Park J.Y."/>
            <person name="Lim Y.P."/>
            <person name="Ludwig-Muller J."/>
            <person name="Dixelius C."/>
        </authorList>
    </citation>
    <scope>NUCLEOTIDE SEQUENCE</scope>
    <source>
        <tissue evidence="3">Potato root galls</tissue>
    </source>
</reference>
<accession>A0A0H5QKP8</accession>
<dbReference type="InterPro" id="IPR016024">
    <property type="entry name" value="ARM-type_fold"/>
</dbReference>
<dbReference type="Gene3D" id="1.25.10.10">
    <property type="entry name" value="Leucine-rich Repeat Variant"/>
    <property type="match status" value="1"/>
</dbReference>
<name>A0A0H5QKP8_9EUKA</name>
<dbReference type="EMBL" id="HACM01001444">
    <property type="protein sequence ID" value="CRZ01886.1"/>
    <property type="molecule type" value="Transcribed_RNA"/>
</dbReference>
<feature type="region of interest" description="Disordered" evidence="1">
    <location>
        <begin position="33"/>
        <end position="55"/>
    </location>
</feature>
<feature type="domain" description="PUL" evidence="2">
    <location>
        <begin position="56"/>
        <end position="319"/>
    </location>
</feature>
<protein>
    <recommendedName>
        <fullName evidence="2">PUL domain-containing protein</fullName>
    </recommendedName>
</protein>
<dbReference type="SUPFAM" id="SSF48371">
    <property type="entry name" value="ARM repeat"/>
    <property type="match status" value="1"/>
</dbReference>
<dbReference type="InterPro" id="IPR013535">
    <property type="entry name" value="PUL_dom"/>
</dbReference>
<dbReference type="Pfam" id="PF08324">
    <property type="entry name" value="PUL"/>
    <property type="match status" value="1"/>
</dbReference>
<evidence type="ECO:0000259" key="2">
    <source>
        <dbReference type="PROSITE" id="PS51396"/>
    </source>
</evidence>
<feature type="compositionally biased region" description="Low complexity" evidence="1">
    <location>
        <begin position="33"/>
        <end position="48"/>
    </location>
</feature>
<dbReference type="PROSITE" id="PS51396">
    <property type="entry name" value="PUL"/>
    <property type="match status" value="1"/>
</dbReference>
<proteinExistence type="predicted"/>
<sequence length="324" mass="35446">MLGPVIEQSERQMRANAGGGFVPWQQPELAPVPISLPSASSSTTSRISPNRKSRPVPFPNLSLRHISAASSPLTSIDKNARKFLAQLQSHPLLSQSARELKILSNLVDQLERDQPNPTNDCVEVFNRLICNSPVDKSFALLALFRLAVSVRSVAKSFLDSEFESIFGLHRFCSEDCPTSVVLMALCSLSNLLSYGTDSYHLAIDPRTTEYMLGPLRSQQPLTRMMAAIVIYNCSLHLHFEPTDAEDHDDIGVQLISAVNEAVGVENNAAAKYRMLLALGHLVYFMGNEGILLLAALEFDASLFTEPANAAEVAADIQILLSNPI</sequence>
<organism evidence="3">
    <name type="scientific">Spongospora subterranea</name>
    <dbReference type="NCBI Taxonomy" id="70186"/>
    <lineage>
        <taxon>Eukaryota</taxon>
        <taxon>Sar</taxon>
        <taxon>Rhizaria</taxon>
        <taxon>Endomyxa</taxon>
        <taxon>Phytomyxea</taxon>
        <taxon>Plasmodiophorida</taxon>
        <taxon>Plasmodiophoridae</taxon>
        <taxon>Spongospora</taxon>
    </lineage>
</organism>
<dbReference type="AlphaFoldDB" id="A0A0H5QKP8"/>
<dbReference type="InterPro" id="IPR011989">
    <property type="entry name" value="ARM-like"/>
</dbReference>
<evidence type="ECO:0000256" key="1">
    <source>
        <dbReference type="SAM" id="MobiDB-lite"/>
    </source>
</evidence>
<evidence type="ECO:0000313" key="3">
    <source>
        <dbReference type="EMBL" id="CRZ01886.1"/>
    </source>
</evidence>